<dbReference type="OrthoDB" id="421993at2759"/>
<dbReference type="PANTHER" id="PTHR11895:SF7">
    <property type="entry name" value="GLUTAMYL-TRNA(GLN) AMIDOTRANSFERASE SUBUNIT A, MITOCHONDRIAL"/>
    <property type="match status" value="1"/>
</dbReference>
<proteinExistence type="inferred from homology"/>
<evidence type="ECO:0000259" key="2">
    <source>
        <dbReference type="Pfam" id="PF01425"/>
    </source>
</evidence>
<evidence type="ECO:0000313" key="3">
    <source>
        <dbReference type="EnsemblMetazoa" id="XP_030851227"/>
    </source>
</evidence>
<dbReference type="GeneID" id="583954"/>
<dbReference type="SUPFAM" id="SSF75304">
    <property type="entry name" value="Amidase signature (AS) enzymes"/>
    <property type="match status" value="1"/>
</dbReference>
<dbReference type="GO" id="GO:0070681">
    <property type="term" value="P:glutaminyl-tRNAGln biosynthesis via transamidation"/>
    <property type="evidence" value="ECO:0000318"/>
    <property type="project" value="GO_Central"/>
</dbReference>
<dbReference type="Gene3D" id="3.90.1300.10">
    <property type="entry name" value="Amidase signature (AS) domain"/>
    <property type="match status" value="1"/>
</dbReference>
<sequence length="363" mass="38713">MLSLSIREVALRLRDGRLSATELCSRCIERARRCKELNAFVTERFDEVLGDAKKIHEKISKGTTIGTLGGIPIAVKDNYSTAGLRTTCGSKMLWNYKPPFTATVVQRLEDEGAITMGKTNLDEFAMGSGTTESLFGPTRNIWRYPFHRVQKRLSQTAGGKYSSEGDVHESVADSDWFVSGGSSGGSGVAVASGSCMAALGSDTGGSVRLPASFCGVVGLKPTYGLCSRHGLISLVNSLDVPGIFTKTVDDTATVLGAMAGHDPMDSTTVTDPFTPFTLPDEIDVKGLHIGIPQEYHAPGLSADVLLAWSNAANLFENAGAKVSPISLPHTQYSIAVYSVLNTVEVASNMARYDGIEYGKSPLF</sequence>
<dbReference type="FunCoup" id="A0A7M7T3I3">
    <property type="interactions" value="940"/>
</dbReference>
<dbReference type="PANTHER" id="PTHR11895">
    <property type="entry name" value="TRANSAMIDASE"/>
    <property type="match status" value="1"/>
</dbReference>
<dbReference type="CTD" id="55278"/>
<name>A0A7M7T3I3_STRPU</name>
<dbReference type="InterPro" id="IPR000120">
    <property type="entry name" value="Amidase"/>
</dbReference>
<evidence type="ECO:0000313" key="4">
    <source>
        <dbReference type="Proteomes" id="UP000007110"/>
    </source>
</evidence>
<organism evidence="3 4">
    <name type="scientific">Strongylocentrotus purpuratus</name>
    <name type="common">Purple sea urchin</name>
    <dbReference type="NCBI Taxonomy" id="7668"/>
    <lineage>
        <taxon>Eukaryota</taxon>
        <taxon>Metazoa</taxon>
        <taxon>Echinodermata</taxon>
        <taxon>Eleutherozoa</taxon>
        <taxon>Echinozoa</taxon>
        <taxon>Echinoidea</taxon>
        <taxon>Euechinoidea</taxon>
        <taxon>Echinacea</taxon>
        <taxon>Camarodonta</taxon>
        <taxon>Echinidea</taxon>
        <taxon>Strongylocentrotidae</taxon>
        <taxon>Strongylocentrotus</taxon>
    </lineage>
</organism>
<dbReference type="PROSITE" id="PS00571">
    <property type="entry name" value="AMIDASES"/>
    <property type="match status" value="1"/>
</dbReference>
<evidence type="ECO:0000256" key="1">
    <source>
        <dbReference type="ARBA" id="ARBA00009199"/>
    </source>
</evidence>
<accession>A0A7M7T3I3</accession>
<dbReference type="Pfam" id="PF01425">
    <property type="entry name" value="Amidase"/>
    <property type="match status" value="2"/>
</dbReference>
<dbReference type="Proteomes" id="UP000007110">
    <property type="component" value="Unassembled WGS sequence"/>
</dbReference>
<dbReference type="InterPro" id="IPR036928">
    <property type="entry name" value="AS_sf"/>
</dbReference>
<dbReference type="EnsemblMetazoa" id="XM_030995367">
    <property type="protein sequence ID" value="XP_030851227"/>
    <property type="gene ID" value="LOC583954"/>
</dbReference>
<feature type="domain" description="Amidase" evidence="2">
    <location>
        <begin position="176"/>
        <end position="355"/>
    </location>
</feature>
<comment type="similarity">
    <text evidence="1">Belongs to the amidase family.</text>
</comment>
<protein>
    <recommendedName>
        <fullName evidence="2">Amidase domain-containing protein</fullName>
    </recommendedName>
</protein>
<keyword evidence="4" id="KW-1185">Reference proteome</keyword>
<dbReference type="GO" id="GO:0005739">
    <property type="term" value="C:mitochondrion"/>
    <property type="evidence" value="ECO:0000318"/>
    <property type="project" value="GO_Central"/>
</dbReference>
<dbReference type="OMA" id="QEYHAPG"/>
<dbReference type="GO" id="GO:0030956">
    <property type="term" value="C:glutamyl-tRNA(Gln) amidotransferase complex"/>
    <property type="evidence" value="ECO:0000318"/>
    <property type="project" value="GO_Central"/>
</dbReference>
<dbReference type="GO" id="GO:0032543">
    <property type="term" value="P:mitochondrial translation"/>
    <property type="evidence" value="ECO:0000318"/>
    <property type="project" value="GO_Central"/>
</dbReference>
<reference evidence="3" key="2">
    <citation type="submission" date="2021-01" db="UniProtKB">
        <authorList>
            <consortium name="EnsemblMetazoa"/>
        </authorList>
    </citation>
    <scope>IDENTIFICATION</scope>
</reference>
<dbReference type="RefSeq" id="XP_030851227.1">
    <property type="nucleotide sequence ID" value="XM_030995367.1"/>
</dbReference>
<dbReference type="InterPro" id="IPR023631">
    <property type="entry name" value="Amidase_dom"/>
</dbReference>
<dbReference type="AlphaFoldDB" id="A0A7M7T3I3"/>
<dbReference type="GO" id="GO:0003824">
    <property type="term" value="F:catalytic activity"/>
    <property type="evidence" value="ECO:0007669"/>
    <property type="project" value="InterPro"/>
</dbReference>
<dbReference type="InParanoid" id="A0A7M7T3I3"/>
<dbReference type="KEGG" id="spu:583954"/>
<feature type="domain" description="Amidase" evidence="2">
    <location>
        <begin position="23"/>
        <end position="142"/>
    </location>
</feature>
<dbReference type="InterPro" id="IPR020556">
    <property type="entry name" value="Amidase_CS"/>
</dbReference>
<reference evidence="4" key="1">
    <citation type="submission" date="2015-02" db="EMBL/GenBank/DDBJ databases">
        <title>Genome sequencing for Strongylocentrotus purpuratus.</title>
        <authorList>
            <person name="Murali S."/>
            <person name="Liu Y."/>
            <person name="Vee V."/>
            <person name="English A."/>
            <person name="Wang M."/>
            <person name="Skinner E."/>
            <person name="Han Y."/>
            <person name="Muzny D.M."/>
            <person name="Worley K.C."/>
            <person name="Gibbs R.A."/>
        </authorList>
    </citation>
    <scope>NUCLEOTIDE SEQUENCE</scope>
</reference>